<accession>A0A7J0BMJ2</accession>
<evidence type="ECO:0000313" key="12">
    <source>
        <dbReference type="EMBL" id="GFM34808.1"/>
    </source>
</evidence>
<name>A0A7J0BMJ2_9BACT</name>
<dbReference type="EMBL" id="BLVO01000016">
    <property type="protein sequence ID" value="GFM34808.1"/>
    <property type="molecule type" value="Genomic_DNA"/>
</dbReference>
<evidence type="ECO:0000256" key="10">
    <source>
        <dbReference type="RuleBase" id="RU365094"/>
    </source>
</evidence>
<keyword evidence="13" id="KW-1185">Reference proteome</keyword>
<feature type="domain" description="ABC transporter" evidence="11">
    <location>
        <begin position="2"/>
        <end position="237"/>
    </location>
</feature>
<gene>
    <name evidence="10" type="primary">ftsE</name>
    <name evidence="12" type="ORF">DSM101010T_31730</name>
</gene>
<dbReference type="PROSITE" id="PS50893">
    <property type="entry name" value="ABC_TRANSPORTER_2"/>
    <property type="match status" value="1"/>
</dbReference>
<dbReference type="AlphaFoldDB" id="A0A7J0BMJ2"/>
<evidence type="ECO:0000256" key="8">
    <source>
        <dbReference type="ARBA" id="ARBA00023136"/>
    </source>
</evidence>
<proteinExistence type="inferred from homology"/>
<comment type="similarity">
    <text evidence="2 10">Belongs to the ABC transporter superfamily.</text>
</comment>
<evidence type="ECO:0000256" key="4">
    <source>
        <dbReference type="ARBA" id="ARBA00022475"/>
    </source>
</evidence>
<evidence type="ECO:0000256" key="2">
    <source>
        <dbReference type="ARBA" id="ARBA00005417"/>
    </source>
</evidence>
<keyword evidence="4 10" id="KW-1003">Cell membrane</keyword>
<dbReference type="InterPro" id="IPR005286">
    <property type="entry name" value="Cell_div_FtsE"/>
</dbReference>
<dbReference type="SUPFAM" id="SSF52540">
    <property type="entry name" value="P-loop containing nucleoside triphosphate hydrolases"/>
    <property type="match status" value="1"/>
</dbReference>
<protein>
    <recommendedName>
        <fullName evidence="3 10">Cell division ATP-binding protein FtsE</fullName>
    </recommendedName>
</protein>
<dbReference type="PANTHER" id="PTHR24220">
    <property type="entry name" value="IMPORT ATP-BINDING PROTEIN"/>
    <property type="match status" value="1"/>
</dbReference>
<dbReference type="InterPro" id="IPR003439">
    <property type="entry name" value="ABC_transporter-like_ATP-bd"/>
</dbReference>
<comment type="caution">
    <text evidence="12">The sequence shown here is derived from an EMBL/GenBank/DDBJ whole genome shotgun (WGS) entry which is preliminary data.</text>
</comment>
<evidence type="ECO:0000256" key="1">
    <source>
        <dbReference type="ARBA" id="ARBA00002579"/>
    </source>
</evidence>
<dbReference type="NCBIfam" id="TIGR02673">
    <property type="entry name" value="FtsE"/>
    <property type="match status" value="1"/>
</dbReference>
<dbReference type="InterPro" id="IPR027417">
    <property type="entry name" value="P-loop_NTPase"/>
</dbReference>
<evidence type="ECO:0000256" key="3">
    <source>
        <dbReference type="ARBA" id="ARBA00020019"/>
    </source>
</evidence>
<sequence>MLKVQHLSHNFGTHWALKNCSFQLEKGDFLFLSGPSGAGKTTLLRLLYASLPVQRGLVEVAGFDLKKLRSGQVPLLRRQVSVVFQDFKILPHRTVYDNVAIALEVRCLPPQHIDRRVRAVVRGLGLENRIGLLCGELSGGEQQRVAVARSIVVNPQILLADEPTGNLDPELSRRMMDIFKQFHTYGTTVVLATHSPELIAQHPKAKLLRLDDGKITAANWPGAVIENCADDDETCAAGRPSGLRIHA</sequence>
<dbReference type="GO" id="GO:0051301">
    <property type="term" value="P:cell division"/>
    <property type="evidence" value="ECO:0007669"/>
    <property type="project" value="UniProtKB-UniRule"/>
</dbReference>
<dbReference type="PANTHER" id="PTHR24220:SF470">
    <property type="entry name" value="CELL DIVISION ATP-BINDING PROTEIN FTSE"/>
    <property type="match status" value="1"/>
</dbReference>
<dbReference type="InterPro" id="IPR015854">
    <property type="entry name" value="ABC_transpr_LolD-like"/>
</dbReference>
<keyword evidence="5 10" id="KW-0132">Cell division</keyword>
<evidence type="ECO:0000256" key="7">
    <source>
        <dbReference type="ARBA" id="ARBA00022840"/>
    </source>
</evidence>
<keyword evidence="8 10" id="KW-0472">Membrane</keyword>
<keyword evidence="7 10" id="KW-0067">ATP-binding</keyword>
<reference evidence="12 13" key="1">
    <citation type="submission" date="2020-05" db="EMBL/GenBank/DDBJ databases">
        <title>Draft genome sequence of Desulfovibrio sp. strain HN2T.</title>
        <authorList>
            <person name="Ueno A."/>
            <person name="Tamazawa S."/>
            <person name="Tamamura S."/>
            <person name="Murakami T."/>
            <person name="Kiyama T."/>
            <person name="Inomata H."/>
            <person name="Amano Y."/>
            <person name="Miyakawa K."/>
            <person name="Tamaki H."/>
            <person name="Naganuma T."/>
            <person name="Kaneko K."/>
        </authorList>
    </citation>
    <scope>NUCLEOTIDE SEQUENCE [LARGE SCALE GENOMIC DNA]</scope>
    <source>
        <strain evidence="12 13">HN2</strain>
    </source>
</reference>
<dbReference type="GO" id="GO:0016887">
    <property type="term" value="F:ATP hydrolysis activity"/>
    <property type="evidence" value="ECO:0007669"/>
    <property type="project" value="InterPro"/>
</dbReference>
<evidence type="ECO:0000313" key="13">
    <source>
        <dbReference type="Proteomes" id="UP000503840"/>
    </source>
</evidence>
<dbReference type="SMART" id="SM00382">
    <property type="entry name" value="AAA"/>
    <property type="match status" value="1"/>
</dbReference>
<dbReference type="Proteomes" id="UP000503840">
    <property type="component" value="Unassembled WGS sequence"/>
</dbReference>
<dbReference type="GO" id="GO:0022857">
    <property type="term" value="F:transmembrane transporter activity"/>
    <property type="evidence" value="ECO:0007669"/>
    <property type="project" value="TreeGrafter"/>
</dbReference>
<dbReference type="GO" id="GO:0005886">
    <property type="term" value="C:plasma membrane"/>
    <property type="evidence" value="ECO:0007669"/>
    <property type="project" value="UniProtKB-SubCell"/>
</dbReference>
<dbReference type="InterPro" id="IPR003593">
    <property type="entry name" value="AAA+_ATPase"/>
</dbReference>
<comment type="function">
    <text evidence="1">Part of the ABC transporter FtsEX involved in cellular division. Important for assembly or stability of the septal ring.</text>
</comment>
<dbReference type="InterPro" id="IPR017871">
    <property type="entry name" value="ABC_transporter-like_CS"/>
</dbReference>
<evidence type="ECO:0000256" key="5">
    <source>
        <dbReference type="ARBA" id="ARBA00022618"/>
    </source>
</evidence>
<comment type="subcellular location">
    <subcellularLocation>
        <location evidence="10">Cell membrane</location>
        <topology evidence="10">Peripheral membrane protein</topology>
        <orientation evidence="10">Cytoplasmic side</orientation>
    </subcellularLocation>
</comment>
<dbReference type="Gene3D" id="3.40.50.300">
    <property type="entry name" value="P-loop containing nucleotide triphosphate hydrolases"/>
    <property type="match status" value="1"/>
</dbReference>
<evidence type="ECO:0000256" key="9">
    <source>
        <dbReference type="ARBA" id="ARBA00023306"/>
    </source>
</evidence>
<dbReference type="Pfam" id="PF00005">
    <property type="entry name" value="ABC_tran"/>
    <property type="match status" value="1"/>
</dbReference>
<dbReference type="PROSITE" id="PS00211">
    <property type="entry name" value="ABC_TRANSPORTER_1"/>
    <property type="match status" value="1"/>
</dbReference>
<keyword evidence="6 10" id="KW-0547">Nucleotide-binding</keyword>
<organism evidence="12 13">
    <name type="scientific">Desulfovibrio subterraneus</name>
    <dbReference type="NCBI Taxonomy" id="2718620"/>
    <lineage>
        <taxon>Bacteria</taxon>
        <taxon>Pseudomonadati</taxon>
        <taxon>Thermodesulfobacteriota</taxon>
        <taxon>Desulfovibrionia</taxon>
        <taxon>Desulfovibrionales</taxon>
        <taxon>Desulfovibrionaceae</taxon>
        <taxon>Desulfovibrio</taxon>
    </lineage>
</organism>
<evidence type="ECO:0000259" key="11">
    <source>
        <dbReference type="PROSITE" id="PS50893"/>
    </source>
</evidence>
<keyword evidence="9 10" id="KW-0131">Cell cycle</keyword>
<comment type="subunit">
    <text evidence="10">Homodimer. Forms a membrane-associated complex with FtsX.</text>
</comment>
<dbReference type="RefSeq" id="WP_174406464.1">
    <property type="nucleotide sequence ID" value="NZ_BLVO01000016.1"/>
</dbReference>
<evidence type="ECO:0000256" key="6">
    <source>
        <dbReference type="ARBA" id="ARBA00022741"/>
    </source>
</evidence>
<dbReference type="GO" id="GO:0005524">
    <property type="term" value="F:ATP binding"/>
    <property type="evidence" value="ECO:0007669"/>
    <property type="project" value="UniProtKB-UniRule"/>
</dbReference>
<dbReference type="FunFam" id="3.40.50.300:FF:000056">
    <property type="entry name" value="Cell division ATP-binding protein FtsE"/>
    <property type="match status" value="1"/>
</dbReference>